<dbReference type="NCBIfam" id="TIGR00116">
    <property type="entry name" value="tsf"/>
    <property type="match status" value="1"/>
</dbReference>
<reference evidence="10 11" key="1">
    <citation type="submission" date="2018-04" db="EMBL/GenBank/DDBJ databases">
        <title>Genomic Encyclopedia of Archaeal and Bacterial Type Strains, Phase II (KMG-II): from individual species to whole genera.</title>
        <authorList>
            <person name="Goeker M."/>
        </authorList>
    </citation>
    <scope>NUCLEOTIDE SEQUENCE [LARGE SCALE GENOMIC DNA]</scope>
    <source>
        <strain evidence="10 11">DSM 23382</strain>
    </source>
</reference>
<dbReference type="InterPro" id="IPR018101">
    <property type="entry name" value="Transl_elong_Ts_CS"/>
</dbReference>
<dbReference type="PANTHER" id="PTHR11741">
    <property type="entry name" value="ELONGATION FACTOR TS"/>
    <property type="match status" value="1"/>
</dbReference>
<evidence type="ECO:0000256" key="3">
    <source>
        <dbReference type="ARBA" id="ARBA00022490"/>
    </source>
</evidence>
<sequence>MTITAAMVKELREKTGAGMMDCKHALSENGGDMEAAIDWLRTKGLAKAAKKAGRVAAEGLVGVVEADGKAAVVEVNSETDFVARNEGFQAFVSDVSKAALNAEGDVEKLAAADYPGKSGTIDAALKELIATIGENMTLRRTAMISVSSGVVSTYVHNAVGDGIGKIGVLVGLESTGDTAKLAALGRQIAMHIAATNPLALSAEEVDADVAERERQVYSEQARESGKPENIIEKMVEGRMRKFYEESTLLKQAFVIDPDKTVEGAVAALATELGTAVKVTGFVRFALGEGIEKEETDFAAEVAAATSGS</sequence>
<evidence type="ECO:0000313" key="10">
    <source>
        <dbReference type="EMBL" id="PTW61137.1"/>
    </source>
</evidence>
<keyword evidence="4 6" id="KW-0251">Elongation factor</keyword>
<dbReference type="Gene3D" id="1.10.286.20">
    <property type="match status" value="1"/>
</dbReference>
<dbReference type="OrthoDB" id="9808348at2"/>
<dbReference type="Pfam" id="PF00889">
    <property type="entry name" value="EF_TS"/>
    <property type="match status" value="1"/>
</dbReference>
<dbReference type="InterPro" id="IPR009060">
    <property type="entry name" value="UBA-like_sf"/>
</dbReference>
<dbReference type="CDD" id="cd14275">
    <property type="entry name" value="UBA_EF-Ts"/>
    <property type="match status" value="1"/>
</dbReference>
<comment type="subcellular location">
    <subcellularLocation>
        <location evidence="6 8">Cytoplasm</location>
    </subcellularLocation>
</comment>
<dbReference type="InterPro" id="IPR001816">
    <property type="entry name" value="Transl_elong_EFTs/EF1B"/>
</dbReference>
<accession>A0A2T5VBL1</accession>
<evidence type="ECO:0000256" key="1">
    <source>
        <dbReference type="ARBA" id="ARBA00005532"/>
    </source>
</evidence>
<feature type="region of interest" description="Involved in Mg(2+) ion dislocation from EF-Tu" evidence="6">
    <location>
        <begin position="79"/>
        <end position="82"/>
    </location>
</feature>
<dbReference type="InterPro" id="IPR036402">
    <property type="entry name" value="EF-Ts_dimer_sf"/>
</dbReference>
<dbReference type="PROSITE" id="PS01127">
    <property type="entry name" value="EF_TS_2"/>
    <property type="match status" value="1"/>
</dbReference>
<evidence type="ECO:0000256" key="2">
    <source>
        <dbReference type="ARBA" id="ARBA00016956"/>
    </source>
</evidence>
<dbReference type="PANTHER" id="PTHR11741:SF0">
    <property type="entry name" value="ELONGATION FACTOR TS, MITOCHONDRIAL"/>
    <property type="match status" value="1"/>
</dbReference>
<dbReference type="Gene3D" id="3.30.479.20">
    <property type="entry name" value="Elongation factor Ts, dimerisation domain"/>
    <property type="match status" value="2"/>
</dbReference>
<dbReference type="GO" id="GO:0003746">
    <property type="term" value="F:translation elongation factor activity"/>
    <property type="evidence" value="ECO:0007669"/>
    <property type="project" value="UniProtKB-UniRule"/>
</dbReference>
<evidence type="ECO:0000256" key="4">
    <source>
        <dbReference type="ARBA" id="ARBA00022768"/>
    </source>
</evidence>
<keyword evidence="5 6" id="KW-0648">Protein biosynthesis</keyword>
<protein>
    <recommendedName>
        <fullName evidence="2 6">Elongation factor Ts</fullName>
        <shortName evidence="6">EF-Ts</shortName>
    </recommendedName>
</protein>
<dbReference type="SUPFAM" id="SSF54713">
    <property type="entry name" value="Elongation factor Ts (EF-Ts), dimerisation domain"/>
    <property type="match status" value="2"/>
</dbReference>
<dbReference type="InterPro" id="IPR014039">
    <property type="entry name" value="Transl_elong_EFTs/EF1B_dimer"/>
</dbReference>
<evidence type="ECO:0000256" key="5">
    <source>
        <dbReference type="ARBA" id="ARBA00022917"/>
    </source>
</evidence>
<dbReference type="HAMAP" id="MF_00050">
    <property type="entry name" value="EF_Ts"/>
    <property type="match status" value="1"/>
</dbReference>
<dbReference type="AlphaFoldDB" id="A0A2T5VBL1"/>
<evidence type="ECO:0000256" key="7">
    <source>
        <dbReference type="RuleBase" id="RU000642"/>
    </source>
</evidence>
<dbReference type="FunFam" id="1.10.8.10:FF:000001">
    <property type="entry name" value="Elongation factor Ts"/>
    <property type="match status" value="1"/>
</dbReference>
<evidence type="ECO:0000259" key="9">
    <source>
        <dbReference type="Pfam" id="PF00889"/>
    </source>
</evidence>
<organism evidence="10 11">
    <name type="scientific">Breoghania corrubedonensis</name>
    <dbReference type="NCBI Taxonomy" id="665038"/>
    <lineage>
        <taxon>Bacteria</taxon>
        <taxon>Pseudomonadati</taxon>
        <taxon>Pseudomonadota</taxon>
        <taxon>Alphaproteobacteria</taxon>
        <taxon>Hyphomicrobiales</taxon>
        <taxon>Stappiaceae</taxon>
        <taxon>Breoghania</taxon>
    </lineage>
</organism>
<comment type="caution">
    <text evidence="10">The sequence shown here is derived from an EMBL/GenBank/DDBJ whole genome shotgun (WGS) entry which is preliminary data.</text>
</comment>
<evidence type="ECO:0000313" key="11">
    <source>
        <dbReference type="Proteomes" id="UP000244081"/>
    </source>
</evidence>
<evidence type="ECO:0000256" key="8">
    <source>
        <dbReference type="RuleBase" id="RU000643"/>
    </source>
</evidence>
<dbReference type="RefSeq" id="WP_107989937.1">
    <property type="nucleotide sequence ID" value="NZ_QAYG01000003.1"/>
</dbReference>
<dbReference type="EMBL" id="QAYG01000003">
    <property type="protein sequence ID" value="PTW61137.1"/>
    <property type="molecule type" value="Genomic_DNA"/>
</dbReference>
<comment type="similarity">
    <text evidence="1 6 7">Belongs to the EF-Ts family.</text>
</comment>
<comment type="function">
    <text evidence="6 7">Associates with the EF-Tu.GDP complex and induces the exchange of GDP to GTP. It remains bound to the aminoacyl-tRNA.EF-Tu.GTP complex up to the GTP hydrolysis stage on the ribosome.</text>
</comment>
<dbReference type="Proteomes" id="UP000244081">
    <property type="component" value="Unassembled WGS sequence"/>
</dbReference>
<keyword evidence="11" id="KW-1185">Reference proteome</keyword>
<evidence type="ECO:0000256" key="6">
    <source>
        <dbReference type="HAMAP-Rule" id="MF_00050"/>
    </source>
</evidence>
<dbReference type="FunFam" id="1.10.286.20:FF:000001">
    <property type="entry name" value="Elongation factor Ts"/>
    <property type="match status" value="1"/>
</dbReference>
<feature type="domain" description="Translation elongation factor EFTs/EF1B dimerisation" evidence="9">
    <location>
        <begin position="70"/>
        <end position="288"/>
    </location>
</feature>
<name>A0A2T5VBL1_9HYPH</name>
<keyword evidence="3 6" id="KW-0963">Cytoplasm</keyword>
<dbReference type="Gene3D" id="1.10.8.10">
    <property type="entry name" value="DNA helicase RuvA subunit, C-terminal domain"/>
    <property type="match status" value="1"/>
</dbReference>
<dbReference type="SUPFAM" id="SSF46934">
    <property type="entry name" value="UBA-like"/>
    <property type="match status" value="1"/>
</dbReference>
<proteinExistence type="inferred from homology"/>
<dbReference type="GO" id="GO:0005737">
    <property type="term" value="C:cytoplasm"/>
    <property type="evidence" value="ECO:0007669"/>
    <property type="project" value="UniProtKB-SubCell"/>
</dbReference>
<gene>
    <name evidence="6" type="primary">tsf</name>
    <name evidence="10" type="ORF">C8N35_103320</name>
</gene>